<dbReference type="AlphaFoldDB" id="A0A5S5DV71"/>
<dbReference type="Proteomes" id="UP000323136">
    <property type="component" value="Unassembled WGS sequence"/>
</dbReference>
<evidence type="ECO:0000256" key="10">
    <source>
        <dbReference type="ARBA" id="ARBA00023310"/>
    </source>
</evidence>
<dbReference type="GO" id="GO:0045259">
    <property type="term" value="C:proton-transporting ATP synthase complex"/>
    <property type="evidence" value="ECO:0007669"/>
    <property type="project" value="UniProtKB-KW"/>
</dbReference>
<gene>
    <name evidence="11" type="primary">atpB</name>
    <name evidence="13" type="ORF">C7447_101349</name>
</gene>
<dbReference type="PANTHER" id="PTHR11410:SF0">
    <property type="entry name" value="ATP SYNTHASE SUBUNIT A"/>
    <property type="match status" value="1"/>
</dbReference>
<dbReference type="PANTHER" id="PTHR11410">
    <property type="entry name" value="ATP SYNTHASE SUBUNIT A"/>
    <property type="match status" value="1"/>
</dbReference>
<proteinExistence type="inferred from homology"/>
<keyword evidence="3 11" id="KW-0813">Transport</keyword>
<evidence type="ECO:0000256" key="7">
    <source>
        <dbReference type="ARBA" id="ARBA00022989"/>
    </source>
</evidence>
<comment type="subcellular location">
    <subcellularLocation>
        <location evidence="11 12">Cell membrane</location>
        <topology evidence="11 12">Multi-pass membrane protein</topology>
    </subcellularLocation>
    <subcellularLocation>
        <location evidence="1">Membrane</location>
        <topology evidence="1">Multi-pass membrane protein</topology>
    </subcellularLocation>
</comment>
<dbReference type="PRINTS" id="PR00123">
    <property type="entry name" value="ATPASEA"/>
</dbReference>
<reference evidence="13 14" key="1">
    <citation type="submission" date="2019-07" db="EMBL/GenBank/DDBJ databases">
        <title>Genomic Encyclopedia of Type Strains, Phase IV (KMG-IV): sequencing the most valuable type-strain genomes for metagenomic binning, comparative biology and taxonomic classification.</title>
        <authorList>
            <person name="Goeker M."/>
        </authorList>
    </citation>
    <scope>NUCLEOTIDE SEQUENCE [LARGE SCALE GENOMIC DNA]</scope>
    <source>
        <strain evidence="13 14">DSM 18961</strain>
    </source>
</reference>
<evidence type="ECO:0000256" key="9">
    <source>
        <dbReference type="ARBA" id="ARBA00023136"/>
    </source>
</evidence>
<evidence type="ECO:0000256" key="8">
    <source>
        <dbReference type="ARBA" id="ARBA00023065"/>
    </source>
</evidence>
<dbReference type="Gene3D" id="1.20.120.220">
    <property type="entry name" value="ATP synthase, F0 complex, subunit A"/>
    <property type="match status" value="1"/>
</dbReference>
<dbReference type="SUPFAM" id="SSF81336">
    <property type="entry name" value="F1F0 ATP synthase subunit A"/>
    <property type="match status" value="1"/>
</dbReference>
<evidence type="ECO:0000256" key="6">
    <source>
        <dbReference type="ARBA" id="ARBA00022781"/>
    </source>
</evidence>
<name>A0A5S5DV71_9FLAO</name>
<feature type="transmembrane region" description="Helical" evidence="11">
    <location>
        <begin position="228"/>
        <end position="248"/>
    </location>
</feature>
<keyword evidence="5 11" id="KW-0812">Transmembrane</keyword>
<evidence type="ECO:0000256" key="12">
    <source>
        <dbReference type="RuleBase" id="RU000483"/>
    </source>
</evidence>
<dbReference type="Pfam" id="PF00119">
    <property type="entry name" value="ATP-synt_A"/>
    <property type="match status" value="1"/>
</dbReference>
<keyword evidence="10 11" id="KW-0066">ATP synthesis</keyword>
<evidence type="ECO:0000256" key="3">
    <source>
        <dbReference type="ARBA" id="ARBA00022448"/>
    </source>
</evidence>
<feature type="transmembrane region" description="Helical" evidence="11">
    <location>
        <begin position="313"/>
        <end position="338"/>
    </location>
</feature>
<evidence type="ECO:0000256" key="4">
    <source>
        <dbReference type="ARBA" id="ARBA00022547"/>
    </source>
</evidence>
<dbReference type="CDD" id="cd00310">
    <property type="entry name" value="ATP-synt_Fo_a_6"/>
    <property type="match status" value="1"/>
</dbReference>
<comment type="function">
    <text evidence="11 12">Key component of the proton channel; it plays a direct role in the translocation of protons across the membrane.</text>
</comment>
<dbReference type="InterPro" id="IPR045083">
    <property type="entry name" value="ATP_synth_F0_asu_bact/mt"/>
</dbReference>
<evidence type="ECO:0000313" key="13">
    <source>
        <dbReference type="EMBL" id="TYP99745.1"/>
    </source>
</evidence>
<keyword evidence="7 11" id="KW-1133">Transmembrane helix</keyword>
<evidence type="ECO:0000256" key="11">
    <source>
        <dbReference type="HAMAP-Rule" id="MF_01393"/>
    </source>
</evidence>
<keyword evidence="14" id="KW-1185">Reference proteome</keyword>
<feature type="transmembrane region" description="Helical" evidence="11">
    <location>
        <begin position="170"/>
        <end position="188"/>
    </location>
</feature>
<comment type="caution">
    <text evidence="13">The sequence shown here is derived from an EMBL/GenBank/DDBJ whole genome shotgun (WGS) entry which is preliminary data.</text>
</comment>
<comment type="similarity">
    <text evidence="2 11 12">Belongs to the ATPase A chain family.</text>
</comment>
<keyword evidence="11" id="KW-1003">Cell membrane</keyword>
<dbReference type="GO" id="GO:0046933">
    <property type="term" value="F:proton-transporting ATP synthase activity, rotational mechanism"/>
    <property type="evidence" value="ECO:0007669"/>
    <property type="project" value="UniProtKB-UniRule"/>
</dbReference>
<feature type="transmembrane region" description="Helical" evidence="11">
    <location>
        <begin position="254"/>
        <end position="272"/>
    </location>
</feature>
<dbReference type="HAMAP" id="MF_01393">
    <property type="entry name" value="ATP_synth_a_bact"/>
    <property type="match status" value="1"/>
</dbReference>
<evidence type="ECO:0000256" key="2">
    <source>
        <dbReference type="ARBA" id="ARBA00006810"/>
    </source>
</evidence>
<protein>
    <recommendedName>
        <fullName evidence="11 12">ATP synthase subunit a</fullName>
    </recommendedName>
    <alternativeName>
        <fullName evidence="11">ATP synthase F0 sector subunit a</fullName>
    </alternativeName>
    <alternativeName>
        <fullName evidence="11">F-ATPase subunit 6</fullName>
    </alternativeName>
</protein>
<sequence>MFTFARKFRDHNPIFRKGMMIARISIKFLTIFTLVFTPFTVFAGEGEKSSDKGGEINTPTSIKEYIKHHLADSHDFSLYSYTNDEGEREHIGFPLPVIVWTSKGLKTFMSSSFHHNDDGHIVVEKGGVKLAKIHSKIYELDEDATEVSFDEDHHATNAHKVLDFSITKSVFGMLFAGFLMLLGFGSLARGYKKGAIPTGVGRVLEPLVLYVRDEIARPNIGEKHYRKFMGFLLTVFFFIWILNLLGLTPLGFNVTGQIAVTVCLALFTFIIVQFSGNKDYWKHIFWMPGVPVVMKIILAPIEVLGMFTKPFSLLIRLFANMTAGHFVVMSLIALMITLKNQFGAVGSTGLSLVLALFISVIEILVAFLQAFIFTMLSSLFIGMAVEEHDHDHAHDAEGHGAEDNAII</sequence>
<dbReference type="GO" id="GO:0005886">
    <property type="term" value="C:plasma membrane"/>
    <property type="evidence" value="ECO:0007669"/>
    <property type="project" value="UniProtKB-SubCell"/>
</dbReference>
<dbReference type="InterPro" id="IPR035908">
    <property type="entry name" value="F0_ATP_A_sf"/>
</dbReference>
<keyword evidence="6 11" id="KW-0375">Hydrogen ion transport</keyword>
<organism evidence="13 14">
    <name type="scientific">Tenacibaculum adriaticum</name>
    <dbReference type="NCBI Taxonomy" id="413713"/>
    <lineage>
        <taxon>Bacteria</taxon>
        <taxon>Pseudomonadati</taxon>
        <taxon>Bacteroidota</taxon>
        <taxon>Flavobacteriia</taxon>
        <taxon>Flavobacteriales</taxon>
        <taxon>Flavobacteriaceae</taxon>
        <taxon>Tenacibaculum</taxon>
    </lineage>
</organism>
<dbReference type="EMBL" id="VNIA01000001">
    <property type="protein sequence ID" value="TYP99745.1"/>
    <property type="molecule type" value="Genomic_DNA"/>
</dbReference>
<evidence type="ECO:0000256" key="5">
    <source>
        <dbReference type="ARBA" id="ARBA00022692"/>
    </source>
</evidence>
<keyword evidence="4 11" id="KW-0138">CF(0)</keyword>
<accession>A0A5S5DV71</accession>
<dbReference type="InterPro" id="IPR000568">
    <property type="entry name" value="ATP_synth_F0_asu"/>
</dbReference>
<evidence type="ECO:0000256" key="1">
    <source>
        <dbReference type="ARBA" id="ARBA00004141"/>
    </source>
</evidence>
<feature type="transmembrane region" description="Helical" evidence="11">
    <location>
        <begin position="284"/>
        <end position="307"/>
    </location>
</feature>
<keyword evidence="9 11" id="KW-0472">Membrane</keyword>
<dbReference type="NCBIfam" id="TIGR01131">
    <property type="entry name" value="ATP_synt_6_or_A"/>
    <property type="match status" value="1"/>
</dbReference>
<keyword evidence="8 11" id="KW-0406">Ion transport</keyword>
<evidence type="ECO:0000313" key="14">
    <source>
        <dbReference type="Proteomes" id="UP000323136"/>
    </source>
</evidence>
<feature type="transmembrane region" description="Helical" evidence="11">
    <location>
        <begin position="350"/>
        <end position="373"/>
    </location>
</feature>